<comment type="similarity">
    <text evidence="1 4">Belongs to the eukaryotic ribosomal protein eS7 family.</text>
</comment>
<evidence type="ECO:0000313" key="6">
    <source>
        <dbReference type="Proteomes" id="UP001300502"/>
    </source>
</evidence>
<dbReference type="PANTHER" id="PTHR11278:SF0">
    <property type="entry name" value="SMALL RIBOSOMAL SUBUNIT PROTEIN ES7"/>
    <property type="match status" value="1"/>
</dbReference>
<evidence type="ECO:0000313" key="5">
    <source>
        <dbReference type="EMBL" id="KAK4525552.1"/>
    </source>
</evidence>
<organism evidence="5 6">
    <name type="scientific">Galdieria yellowstonensis</name>
    <dbReference type="NCBI Taxonomy" id="3028027"/>
    <lineage>
        <taxon>Eukaryota</taxon>
        <taxon>Rhodophyta</taxon>
        <taxon>Bangiophyceae</taxon>
        <taxon>Galdieriales</taxon>
        <taxon>Galdieriaceae</taxon>
        <taxon>Galdieria</taxon>
    </lineage>
</organism>
<evidence type="ECO:0000256" key="2">
    <source>
        <dbReference type="ARBA" id="ARBA00022980"/>
    </source>
</evidence>
<dbReference type="GO" id="GO:0042274">
    <property type="term" value="P:ribosomal small subunit biogenesis"/>
    <property type="evidence" value="ECO:0007669"/>
    <property type="project" value="TreeGrafter"/>
</dbReference>
<comment type="caution">
    <text evidence="5">The sequence shown here is derived from an EMBL/GenBank/DDBJ whole genome shotgun (WGS) entry which is preliminary data.</text>
</comment>
<dbReference type="EMBL" id="JANCYU010000031">
    <property type="protein sequence ID" value="KAK4525552.1"/>
    <property type="molecule type" value="Genomic_DNA"/>
</dbReference>
<dbReference type="GO" id="GO:0032040">
    <property type="term" value="C:small-subunit processome"/>
    <property type="evidence" value="ECO:0007669"/>
    <property type="project" value="TreeGrafter"/>
</dbReference>
<accession>A0AAV9IDN6</accession>
<dbReference type="GO" id="GO:0006412">
    <property type="term" value="P:translation"/>
    <property type="evidence" value="ECO:0007669"/>
    <property type="project" value="InterPro"/>
</dbReference>
<dbReference type="GO" id="GO:0006364">
    <property type="term" value="P:rRNA processing"/>
    <property type="evidence" value="ECO:0007669"/>
    <property type="project" value="TreeGrafter"/>
</dbReference>
<sequence>MQHTKKAKVVYMGPGGKIHREEGKHPDQLENTIAQALVDLSSASSEPEYKDLVFVDAKEFQATGENKVVVVHIPLRWNHQYRKVHGKLVRELEKKLAGRTVVLVARRKILPKAKKGARGASGLRKRPISKTLTAVHDKILEDIVYPVEIVGKRIRFRQDGSRVIIVLLDPKEQHNVEHKLDAFRTAYKKLTGKDAVFQFPVHA</sequence>
<evidence type="ECO:0000256" key="1">
    <source>
        <dbReference type="ARBA" id="ARBA00007820"/>
    </source>
</evidence>
<keyword evidence="2 4" id="KW-0689">Ribosomal protein</keyword>
<keyword evidence="3 4" id="KW-0687">Ribonucleoprotein</keyword>
<dbReference type="Pfam" id="PF01251">
    <property type="entry name" value="Ribosomal_S7e"/>
    <property type="match status" value="1"/>
</dbReference>
<keyword evidence="6" id="KW-1185">Reference proteome</keyword>
<dbReference type="Proteomes" id="UP001300502">
    <property type="component" value="Unassembled WGS sequence"/>
</dbReference>
<dbReference type="GO" id="GO:0003735">
    <property type="term" value="F:structural constituent of ribosome"/>
    <property type="evidence" value="ECO:0007669"/>
    <property type="project" value="InterPro"/>
</dbReference>
<proteinExistence type="inferred from homology"/>
<dbReference type="PANTHER" id="PTHR11278">
    <property type="entry name" value="40S RIBOSOMAL PROTEIN S7"/>
    <property type="match status" value="1"/>
</dbReference>
<reference evidence="5 6" key="1">
    <citation type="submission" date="2022-07" db="EMBL/GenBank/DDBJ databases">
        <title>Genome-wide signatures of adaptation to extreme environments.</title>
        <authorList>
            <person name="Cho C.H."/>
            <person name="Yoon H.S."/>
        </authorList>
    </citation>
    <scope>NUCLEOTIDE SEQUENCE [LARGE SCALE GENOMIC DNA]</scope>
    <source>
        <strain evidence="5 6">108.79 E11</strain>
    </source>
</reference>
<dbReference type="AlphaFoldDB" id="A0AAV9IDN6"/>
<dbReference type="InterPro" id="IPR000554">
    <property type="entry name" value="Ribosomal_eS7"/>
</dbReference>
<name>A0AAV9IDN6_9RHOD</name>
<dbReference type="GO" id="GO:0030686">
    <property type="term" value="C:90S preribosome"/>
    <property type="evidence" value="ECO:0007669"/>
    <property type="project" value="TreeGrafter"/>
</dbReference>
<evidence type="ECO:0000256" key="4">
    <source>
        <dbReference type="RuleBase" id="RU364105"/>
    </source>
</evidence>
<evidence type="ECO:0000256" key="3">
    <source>
        <dbReference type="ARBA" id="ARBA00023274"/>
    </source>
</evidence>
<dbReference type="GO" id="GO:0022627">
    <property type="term" value="C:cytosolic small ribosomal subunit"/>
    <property type="evidence" value="ECO:0007669"/>
    <property type="project" value="TreeGrafter"/>
</dbReference>
<gene>
    <name evidence="5" type="ORF">GAYE_SCF13G3460</name>
</gene>
<protein>
    <recommendedName>
        <fullName evidence="4">40S ribosomal protein S7</fullName>
    </recommendedName>
</protein>